<gene>
    <name evidence="3" type="ORF">E7512_09505</name>
</gene>
<dbReference type="FunFam" id="3.40.50.720:FF:000084">
    <property type="entry name" value="Short-chain dehydrogenase reductase"/>
    <property type="match status" value="1"/>
</dbReference>
<dbReference type="GO" id="GO:0008206">
    <property type="term" value="P:bile acid metabolic process"/>
    <property type="evidence" value="ECO:0007669"/>
    <property type="project" value="UniProtKB-ARBA"/>
</dbReference>
<dbReference type="NCBIfam" id="NF009386">
    <property type="entry name" value="PRK12745.1"/>
    <property type="match status" value="1"/>
</dbReference>
<dbReference type="Gene3D" id="3.40.50.720">
    <property type="entry name" value="NAD(P)-binding Rossmann-like Domain"/>
    <property type="match status" value="1"/>
</dbReference>
<dbReference type="GO" id="GO:0006633">
    <property type="term" value="P:fatty acid biosynthetic process"/>
    <property type="evidence" value="ECO:0007669"/>
    <property type="project" value="TreeGrafter"/>
</dbReference>
<dbReference type="GO" id="GO:0048038">
    <property type="term" value="F:quinone binding"/>
    <property type="evidence" value="ECO:0007669"/>
    <property type="project" value="TreeGrafter"/>
</dbReference>
<dbReference type="PROSITE" id="PS00061">
    <property type="entry name" value="ADH_SHORT"/>
    <property type="match status" value="1"/>
</dbReference>
<comment type="similarity">
    <text evidence="1">Belongs to the short-chain dehydrogenases/reductases (SDR) family.</text>
</comment>
<sequence>MKKTAIVTGGSRGIGFAIARRLGLDGFSVVIFATTPREANQERLDQLSSAGIEYHYVQGNLGSSEDRQKLVQEAVARFGGIHVLVNNAGVAPKKRADLLEMSEESFDFVVGVNTKGNMFLTQAVAKQMLRQPIEGKKRGTIVNVSSCSAEVSSINRGEYCVSKAGVSMLTTLYADRLAGEGILVHEVRPGVISTDMTAGVHEKYESLIEQGVFPIARWGTPEDVANAVSAFCGDAFLYTTGNYVDIDGGFHIKRL</sequence>
<dbReference type="Pfam" id="PF13561">
    <property type="entry name" value="adh_short_C2"/>
    <property type="match status" value="1"/>
</dbReference>
<evidence type="ECO:0000313" key="4">
    <source>
        <dbReference type="Proteomes" id="UP000754750"/>
    </source>
</evidence>
<evidence type="ECO:0000313" key="3">
    <source>
        <dbReference type="EMBL" id="MBE6833799.1"/>
    </source>
</evidence>
<dbReference type="InterPro" id="IPR020904">
    <property type="entry name" value="Sc_DH/Rdtase_CS"/>
</dbReference>
<evidence type="ECO:0000256" key="2">
    <source>
        <dbReference type="ARBA" id="ARBA00023002"/>
    </source>
</evidence>
<dbReference type="Proteomes" id="UP000754750">
    <property type="component" value="Unassembled WGS sequence"/>
</dbReference>
<dbReference type="RefSeq" id="WP_020073554.1">
    <property type="nucleotide sequence ID" value="NZ_JBKWRC010000006.1"/>
</dbReference>
<accession>A0A928KY65</accession>
<dbReference type="PANTHER" id="PTHR42760:SF133">
    <property type="entry name" value="3-OXOACYL-[ACYL-CARRIER-PROTEIN] REDUCTASE"/>
    <property type="match status" value="1"/>
</dbReference>
<dbReference type="InterPro" id="IPR036291">
    <property type="entry name" value="NAD(P)-bd_dom_sf"/>
</dbReference>
<dbReference type="PRINTS" id="PR00081">
    <property type="entry name" value="GDHRDH"/>
</dbReference>
<dbReference type="InterPro" id="IPR002347">
    <property type="entry name" value="SDR_fam"/>
</dbReference>
<name>A0A928KY65_9FIRM</name>
<proteinExistence type="inferred from homology"/>
<dbReference type="SUPFAM" id="SSF51735">
    <property type="entry name" value="NAD(P)-binding Rossmann-fold domains"/>
    <property type="match status" value="1"/>
</dbReference>
<dbReference type="PANTHER" id="PTHR42760">
    <property type="entry name" value="SHORT-CHAIN DEHYDROGENASES/REDUCTASES FAMILY MEMBER"/>
    <property type="match status" value="1"/>
</dbReference>
<dbReference type="AlphaFoldDB" id="A0A928KY65"/>
<dbReference type="EMBL" id="SVNY01000004">
    <property type="protein sequence ID" value="MBE6833799.1"/>
    <property type="molecule type" value="Genomic_DNA"/>
</dbReference>
<protein>
    <submittedName>
        <fullName evidence="3">3-ketoacyl-ACP reductase</fullName>
    </submittedName>
</protein>
<reference evidence="3" key="1">
    <citation type="submission" date="2019-04" db="EMBL/GenBank/DDBJ databases">
        <title>Evolution of Biomass-Degrading Anaerobic Consortia Revealed by Metagenomics.</title>
        <authorList>
            <person name="Peng X."/>
        </authorList>
    </citation>
    <scope>NUCLEOTIDE SEQUENCE</scope>
    <source>
        <strain evidence="3">SIG551</strain>
    </source>
</reference>
<organism evidence="3 4">
    <name type="scientific">Faecalispora sporosphaeroides</name>
    <dbReference type="NCBI Taxonomy" id="1549"/>
    <lineage>
        <taxon>Bacteria</taxon>
        <taxon>Bacillati</taxon>
        <taxon>Bacillota</taxon>
        <taxon>Clostridia</taxon>
        <taxon>Eubacteriales</taxon>
        <taxon>Oscillospiraceae</taxon>
        <taxon>Faecalispora</taxon>
    </lineage>
</organism>
<dbReference type="GO" id="GO:0016616">
    <property type="term" value="F:oxidoreductase activity, acting on the CH-OH group of donors, NAD or NADP as acceptor"/>
    <property type="evidence" value="ECO:0007669"/>
    <property type="project" value="TreeGrafter"/>
</dbReference>
<comment type="caution">
    <text evidence="3">The sequence shown here is derived from an EMBL/GenBank/DDBJ whole genome shotgun (WGS) entry which is preliminary data.</text>
</comment>
<keyword evidence="2" id="KW-0560">Oxidoreductase</keyword>
<evidence type="ECO:0000256" key="1">
    <source>
        <dbReference type="ARBA" id="ARBA00006484"/>
    </source>
</evidence>
<dbReference type="PRINTS" id="PR00080">
    <property type="entry name" value="SDRFAMILY"/>
</dbReference>